<organism evidence="10 11">
    <name type="scientific">Sphaeroforma arctica JP610</name>
    <dbReference type="NCBI Taxonomy" id="667725"/>
    <lineage>
        <taxon>Eukaryota</taxon>
        <taxon>Ichthyosporea</taxon>
        <taxon>Ichthyophonida</taxon>
        <taxon>Sphaeroforma</taxon>
    </lineage>
</organism>
<comment type="similarity">
    <text evidence="2">Belongs to the SNAP family.</text>
</comment>
<feature type="compositionally biased region" description="Low complexity" evidence="9">
    <location>
        <begin position="316"/>
        <end position="329"/>
    </location>
</feature>
<proteinExistence type="inferred from homology"/>
<evidence type="ECO:0000256" key="7">
    <source>
        <dbReference type="ARBA" id="ARBA00040047"/>
    </source>
</evidence>
<evidence type="ECO:0000256" key="1">
    <source>
        <dbReference type="ARBA" id="ARBA00004170"/>
    </source>
</evidence>
<dbReference type="STRING" id="667725.A0A0L0G2M1"/>
<evidence type="ECO:0000256" key="4">
    <source>
        <dbReference type="ARBA" id="ARBA00022892"/>
    </source>
</evidence>
<dbReference type="AlphaFoldDB" id="A0A0L0G2M1"/>
<dbReference type="GO" id="GO:0005483">
    <property type="term" value="F:soluble NSF attachment protein activity"/>
    <property type="evidence" value="ECO:0007669"/>
    <property type="project" value="TreeGrafter"/>
</dbReference>
<dbReference type="Proteomes" id="UP000054560">
    <property type="component" value="Unassembled WGS sequence"/>
</dbReference>
<evidence type="ECO:0000256" key="6">
    <source>
        <dbReference type="ARBA" id="ARBA00023136"/>
    </source>
</evidence>
<dbReference type="PANTHER" id="PTHR13768">
    <property type="entry name" value="SOLUBLE NSF ATTACHMENT PROTEIN SNAP"/>
    <property type="match status" value="1"/>
</dbReference>
<dbReference type="InterPro" id="IPR000744">
    <property type="entry name" value="NSF_attach"/>
</dbReference>
<dbReference type="Pfam" id="PF14938">
    <property type="entry name" value="SNAP"/>
    <property type="match status" value="1"/>
</dbReference>
<evidence type="ECO:0000256" key="8">
    <source>
        <dbReference type="ARBA" id="ARBA00042485"/>
    </source>
</evidence>
<dbReference type="GO" id="GO:0005774">
    <property type="term" value="C:vacuolar membrane"/>
    <property type="evidence" value="ECO:0007669"/>
    <property type="project" value="TreeGrafter"/>
</dbReference>
<sequence length="352" mass="38779">MTSVVKEGKDFIQQAEKCLKSGFFKKPDPQSAVGLYEKAALSFKKARAYRAAMETYLKVADMHQQLDNGFHSARALESAAMMAKDHKQYAEAAGYFSQAGIRYREFGSNDTAGLTLEKGAKFIEKVEPDRAIDMYVDAADLYNDEEKYAQCGECYRKAAMLHLQNQKFAEAIKLLDLQANAFTSADVMEKVYQVYLSIVIVYLRMGDLVAANEKADTWVMKSGWSNSDDGRLADHVIQAYDEGDQELMEATVKKQRFGYLDNEVAKIARGLRVPGAGMKKKKSAVDTPTPASEKENARAADISPTETTAEGLPSDAAAAQAPIHADQQASNITPQPAEAYEDEDEDEEGGLC</sequence>
<feature type="region of interest" description="Disordered" evidence="9">
    <location>
        <begin position="278"/>
        <end position="352"/>
    </location>
</feature>
<keyword evidence="5" id="KW-0653">Protein transport</keyword>
<dbReference type="SUPFAM" id="SSF48452">
    <property type="entry name" value="TPR-like"/>
    <property type="match status" value="1"/>
</dbReference>
<dbReference type="PANTHER" id="PTHR13768:SF2">
    <property type="entry name" value="GAMMA-SOLUBLE NSF ATTACHMENT PROTEIN"/>
    <property type="match status" value="1"/>
</dbReference>
<name>A0A0L0G2M1_9EUKA</name>
<dbReference type="Gene3D" id="1.25.40.10">
    <property type="entry name" value="Tetratricopeptide repeat domain"/>
    <property type="match status" value="1"/>
</dbReference>
<evidence type="ECO:0000256" key="5">
    <source>
        <dbReference type="ARBA" id="ARBA00022927"/>
    </source>
</evidence>
<protein>
    <recommendedName>
        <fullName evidence="7">Gamma-soluble NSF attachment protein</fullName>
    </recommendedName>
    <alternativeName>
        <fullName evidence="8">N-ethylmaleimide-sensitive factor attachment protein gamma</fullName>
    </alternativeName>
</protein>
<dbReference type="GeneID" id="25905767"/>
<dbReference type="GO" id="GO:0019905">
    <property type="term" value="F:syntaxin binding"/>
    <property type="evidence" value="ECO:0007669"/>
    <property type="project" value="TreeGrafter"/>
</dbReference>
<feature type="compositionally biased region" description="Acidic residues" evidence="9">
    <location>
        <begin position="339"/>
        <end position="352"/>
    </location>
</feature>
<dbReference type="OrthoDB" id="9984275at2759"/>
<evidence type="ECO:0000313" key="10">
    <source>
        <dbReference type="EMBL" id="KNC82448.1"/>
    </source>
</evidence>
<gene>
    <name evidence="10" type="ORF">SARC_05263</name>
</gene>
<dbReference type="GO" id="GO:0006886">
    <property type="term" value="P:intracellular protein transport"/>
    <property type="evidence" value="ECO:0007669"/>
    <property type="project" value="InterPro"/>
</dbReference>
<dbReference type="GO" id="GO:0031201">
    <property type="term" value="C:SNARE complex"/>
    <property type="evidence" value="ECO:0007669"/>
    <property type="project" value="TreeGrafter"/>
</dbReference>
<evidence type="ECO:0000256" key="9">
    <source>
        <dbReference type="SAM" id="MobiDB-lite"/>
    </source>
</evidence>
<keyword evidence="6" id="KW-0472">Membrane</keyword>
<dbReference type="EMBL" id="KQ241926">
    <property type="protein sequence ID" value="KNC82448.1"/>
    <property type="molecule type" value="Genomic_DNA"/>
</dbReference>
<dbReference type="InterPro" id="IPR011990">
    <property type="entry name" value="TPR-like_helical_dom_sf"/>
</dbReference>
<keyword evidence="4" id="KW-0931">ER-Golgi transport</keyword>
<dbReference type="GO" id="GO:0016192">
    <property type="term" value="P:vesicle-mediated transport"/>
    <property type="evidence" value="ECO:0007669"/>
    <property type="project" value="UniProtKB-KW"/>
</dbReference>
<comment type="subcellular location">
    <subcellularLocation>
        <location evidence="1">Membrane</location>
        <topology evidence="1">Peripheral membrane protein</topology>
    </subcellularLocation>
</comment>
<evidence type="ECO:0000256" key="2">
    <source>
        <dbReference type="ARBA" id="ARBA00010050"/>
    </source>
</evidence>
<accession>A0A0L0G2M1</accession>
<keyword evidence="11" id="KW-1185">Reference proteome</keyword>
<reference evidence="10 11" key="1">
    <citation type="submission" date="2011-02" db="EMBL/GenBank/DDBJ databases">
        <title>The Genome Sequence of Sphaeroforma arctica JP610.</title>
        <authorList>
            <consortium name="The Broad Institute Genome Sequencing Platform"/>
            <person name="Russ C."/>
            <person name="Cuomo C."/>
            <person name="Young S.K."/>
            <person name="Zeng Q."/>
            <person name="Gargeya S."/>
            <person name="Alvarado L."/>
            <person name="Berlin A."/>
            <person name="Chapman S.B."/>
            <person name="Chen Z."/>
            <person name="Freedman E."/>
            <person name="Gellesch M."/>
            <person name="Goldberg J."/>
            <person name="Griggs A."/>
            <person name="Gujja S."/>
            <person name="Heilman E."/>
            <person name="Heiman D."/>
            <person name="Howarth C."/>
            <person name="Mehta T."/>
            <person name="Neiman D."/>
            <person name="Pearson M."/>
            <person name="Roberts A."/>
            <person name="Saif S."/>
            <person name="Shea T."/>
            <person name="Shenoy N."/>
            <person name="Sisk P."/>
            <person name="Stolte C."/>
            <person name="Sykes S."/>
            <person name="White J."/>
            <person name="Yandava C."/>
            <person name="Burger G."/>
            <person name="Gray M.W."/>
            <person name="Holland P.W.H."/>
            <person name="King N."/>
            <person name="Lang F.B.F."/>
            <person name="Roger A.J."/>
            <person name="Ruiz-Trillo I."/>
            <person name="Haas B."/>
            <person name="Nusbaum C."/>
            <person name="Birren B."/>
        </authorList>
    </citation>
    <scope>NUCLEOTIDE SEQUENCE [LARGE SCALE GENOMIC DNA]</scope>
    <source>
        <strain evidence="10 11">JP610</strain>
    </source>
</reference>
<evidence type="ECO:0000313" key="11">
    <source>
        <dbReference type="Proteomes" id="UP000054560"/>
    </source>
</evidence>
<dbReference type="eggNOG" id="KOG1585">
    <property type="taxonomic scope" value="Eukaryota"/>
</dbReference>
<keyword evidence="3" id="KW-0813">Transport</keyword>
<evidence type="ECO:0000256" key="3">
    <source>
        <dbReference type="ARBA" id="ARBA00022448"/>
    </source>
</evidence>
<dbReference type="RefSeq" id="XP_014156350.1">
    <property type="nucleotide sequence ID" value="XM_014300875.1"/>
</dbReference>